<proteinExistence type="predicted"/>
<dbReference type="Pfam" id="PF25541">
    <property type="entry name" value="TBCA_PH"/>
    <property type="match status" value="1"/>
</dbReference>
<feature type="region of interest" description="Disordered" evidence="2">
    <location>
        <begin position="249"/>
        <end position="284"/>
    </location>
</feature>
<feature type="region of interest" description="Disordered" evidence="2">
    <location>
        <begin position="171"/>
        <end position="236"/>
    </location>
</feature>
<keyword evidence="5" id="KW-1185">Reference proteome</keyword>
<keyword evidence="1" id="KW-0175">Coiled coil</keyword>
<feature type="region of interest" description="Disordered" evidence="2">
    <location>
        <begin position="731"/>
        <end position="758"/>
    </location>
</feature>
<feature type="compositionally biased region" description="Low complexity" evidence="2">
    <location>
        <begin position="373"/>
        <end position="390"/>
    </location>
</feature>
<reference evidence="4" key="1">
    <citation type="submission" date="2025-08" db="UniProtKB">
        <authorList>
            <consortium name="Ensembl"/>
        </authorList>
    </citation>
    <scope>IDENTIFICATION</scope>
</reference>
<dbReference type="InterPro" id="IPR040392">
    <property type="entry name" value="PKHA4-7_PH"/>
</dbReference>
<dbReference type="SMART" id="SM00233">
    <property type="entry name" value="PH"/>
    <property type="match status" value="1"/>
</dbReference>
<dbReference type="CDD" id="cd13248">
    <property type="entry name" value="PH_PEPP1_2_3"/>
    <property type="match status" value="1"/>
</dbReference>
<dbReference type="FunFam" id="2.30.29.30:FF:000083">
    <property type="entry name" value="Pleckstrin homology domain-containing family A member 5"/>
    <property type="match status" value="1"/>
</dbReference>
<dbReference type="SUPFAM" id="SSF50729">
    <property type="entry name" value="PH domain-like"/>
    <property type="match status" value="1"/>
</dbReference>
<dbReference type="InterPro" id="IPR011993">
    <property type="entry name" value="PH-like_dom_sf"/>
</dbReference>
<feature type="coiled-coil region" evidence="1">
    <location>
        <begin position="461"/>
        <end position="540"/>
    </location>
</feature>
<reference evidence="4" key="2">
    <citation type="submission" date="2025-09" db="UniProtKB">
        <authorList>
            <consortium name="Ensembl"/>
        </authorList>
    </citation>
    <scope>IDENTIFICATION</scope>
</reference>
<feature type="region of interest" description="Disordered" evidence="2">
    <location>
        <begin position="807"/>
        <end position="845"/>
    </location>
</feature>
<dbReference type="Pfam" id="PF00169">
    <property type="entry name" value="PH"/>
    <property type="match status" value="1"/>
</dbReference>
<dbReference type="PANTHER" id="PTHR12752:SF5">
    <property type="entry name" value="PLECKSTRIN HOMOLOGY DOMAIN-CONTAINING FAMILY A MEMBER 6"/>
    <property type="match status" value="1"/>
</dbReference>
<feature type="region of interest" description="Disordered" evidence="2">
    <location>
        <begin position="369"/>
        <end position="405"/>
    </location>
</feature>
<feature type="region of interest" description="Disordered" evidence="2">
    <location>
        <begin position="1"/>
        <end position="31"/>
    </location>
</feature>
<evidence type="ECO:0000259" key="3">
    <source>
        <dbReference type="PROSITE" id="PS50003"/>
    </source>
</evidence>
<dbReference type="Gene3D" id="2.30.29.30">
    <property type="entry name" value="Pleckstrin-homology domain (PH domain)/Phosphotyrosine-binding domain (PTB)"/>
    <property type="match status" value="1"/>
</dbReference>
<dbReference type="InterPro" id="IPR057971">
    <property type="entry name" value="PKHA4-7_TBCA"/>
</dbReference>
<organism evidence="4 5">
    <name type="scientific">Oryzias melastigma</name>
    <name type="common">Marine medaka</name>
    <dbReference type="NCBI Taxonomy" id="30732"/>
    <lineage>
        <taxon>Eukaryota</taxon>
        <taxon>Metazoa</taxon>
        <taxon>Chordata</taxon>
        <taxon>Craniata</taxon>
        <taxon>Vertebrata</taxon>
        <taxon>Euteleostomi</taxon>
        <taxon>Actinopterygii</taxon>
        <taxon>Neopterygii</taxon>
        <taxon>Teleostei</taxon>
        <taxon>Neoteleostei</taxon>
        <taxon>Acanthomorphata</taxon>
        <taxon>Ovalentaria</taxon>
        <taxon>Atherinomorphae</taxon>
        <taxon>Beloniformes</taxon>
        <taxon>Adrianichthyidae</taxon>
        <taxon>Oryziinae</taxon>
        <taxon>Oryzias</taxon>
    </lineage>
</organism>
<dbReference type="GeneTree" id="ENSGT00940000159692"/>
<dbReference type="AlphaFoldDB" id="A0A3B3B5X4"/>
<dbReference type="Ensembl" id="ENSOMET00000015856.1">
    <property type="protein sequence ID" value="ENSOMEP00000000433.1"/>
    <property type="gene ID" value="ENSOMEG00000001337.1"/>
</dbReference>
<evidence type="ECO:0000313" key="4">
    <source>
        <dbReference type="Ensembl" id="ENSOMEP00000000433.1"/>
    </source>
</evidence>
<protein>
    <submittedName>
        <fullName evidence="4">Pleckstrin homology domain containing, family A member 6</fullName>
    </submittedName>
</protein>
<evidence type="ECO:0000256" key="1">
    <source>
        <dbReference type="SAM" id="Coils"/>
    </source>
</evidence>
<feature type="compositionally biased region" description="Basic and acidic residues" evidence="2">
    <location>
        <begin position="836"/>
        <end position="845"/>
    </location>
</feature>
<feature type="compositionally biased region" description="Low complexity" evidence="2">
    <location>
        <begin position="903"/>
        <end position="912"/>
    </location>
</feature>
<evidence type="ECO:0000313" key="5">
    <source>
        <dbReference type="Proteomes" id="UP000261560"/>
    </source>
</evidence>
<feature type="compositionally biased region" description="Low complexity" evidence="2">
    <location>
        <begin position="602"/>
        <end position="626"/>
    </location>
</feature>
<feature type="compositionally biased region" description="Polar residues" evidence="2">
    <location>
        <begin position="259"/>
        <end position="284"/>
    </location>
</feature>
<name>A0A3B3B5X4_ORYME</name>
<dbReference type="Proteomes" id="UP000261560">
    <property type="component" value="Unplaced"/>
</dbReference>
<feature type="region of interest" description="Disordered" evidence="2">
    <location>
        <begin position="901"/>
        <end position="928"/>
    </location>
</feature>
<feature type="compositionally biased region" description="Pro residues" evidence="2">
    <location>
        <begin position="913"/>
        <end position="928"/>
    </location>
</feature>
<dbReference type="PANTHER" id="PTHR12752">
    <property type="entry name" value="PHOSPHOINOSITOL 3-PHOSPHATE-BINDING PROTEIN"/>
    <property type="match status" value="1"/>
</dbReference>
<feature type="domain" description="PH" evidence="3">
    <location>
        <begin position="41"/>
        <end position="140"/>
    </location>
</feature>
<accession>A0A3B3B5X4</accession>
<sequence length="928" mass="104404">QLGTTGSKRPTSSRFQMSRTPKKAATFGKRSNSLRRNPTAVVTKQGWLYKQASSGVKGWNKRWFVLTDRCLFYYKDEKEDTVLGSLPLLSFRIRRVESSDNITRKFAFKAKHAGTRTYFFSADSHEDQEAWIRAMSEAADVIDPPTQRFALPLQNPHWSLSKTVPHFLKPPCSFHAHRTKPEPAENPKPVLEPQTQNSADSEPVPPTKMNGVSSPEAHSGQQGLPEGGPPHDPKDQQENVVLRRGFGNRTAPEREAQRKSSMAQLQQWVNQRRTGSSQDDISSPSHYYSVNRGMPMDHYRHSMGSQFLDEYPLYSAGLRPESICSVSAVGAYDRHWTLERRSLRDGPPLPRDSWGPQQYAGMEKSMRRLSIQPRSRSVPRSPSLSSGGPYSPVPPNFASPARSPSVHFERFPGRREDVIYADPFSYSLRRSISSPKVRTGSILVAVEQKLLGRLCEQRRMLKDQEALVHRLRMDKDNLEEELVAVHQEMELYHNQPIIMEKLQFKKEAWQNQLINLRGELSQASSALTTMRMEFEALEDEAHAIHGDLWEQLNAGGQSELVRRHIQKEFWRVQDVLEGLHKNHSSRGTDTAKHRVASGASGSFSTNSPASPLSSVSLSSPLSPFSPVQGCQASPTKQLGPEVSTGHTQLGVITGQKPDLGSCSKSRSSPEVCRKLAFKHTKLHPFGIVPPRTKSPTEEAHRNASWLYHFHLQDRPKSAVFPAELRSKMSLEEQNERIRRNQSSSMRDKRRSLNLSAGPLPPNFKVVRRRVTAHEIDIKDLEAAVRDDNQESPWEEIARLRRLQNDALHDSREVTQDQPMIPEGLLDPENDTPLSPEEQKEKQKKLDRIKTLIAKSNLQNVVPVLDGPVEGGASASSQHQLLEQEKRIEITCALAAEASRRSRLLSAQCASSPPTSPSSLVPPHPPTHR</sequence>
<dbReference type="OMA" id="THREMEM"/>
<dbReference type="PROSITE" id="PS50003">
    <property type="entry name" value="PH_DOMAIN"/>
    <property type="match status" value="1"/>
</dbReference>
<feature type="compositionally biased region" description="Polar residues" evidence="2">
    <location>
        <begin position="1"/>
        <end position="19"/>
    </location>
</feature>
<dbReference type="InterPro" id="IPR001849">
    <property type="entry name" value="PH_domain"/>
</dbReference>
<feature type="region of interest" description="Disordered" evidence="2">
    <location>
        <begin position="581"/>
        <end position="644"/>
    </location>
</feature>
<evidence type="ECO:0000256" key="2">
    <source>
        <dbReference type="SAM" id="MobiDB-lite"/>
    </source>
</evidence>